<accession>A0A243Q7P2</accession>
<name>A0A243Q7P2_9ACTN</name>
<dbReference type="RefSeq" id="WP_086536522.1">
    <property type="nucleotide sequence ID" value="NZ_JBLKRZ010000011.1"/>
</dbReference>
<keyword evidence="2" id="KW-1185">Reference proteome</keyword>
<dbReference type="OrthoDB" id="4376390at2"/>
<dbReference type="EMBL" id="NGFO01000021">
    <property type="protein sequence ID" value="OUC77379.1"/>
    <property type="molecule type" value="Genomic_DNA"/>
</dbReference>
<reference evidence="1 2" key="1">
    <citation type="submission" date="2017-05" db="EMBL/GenBank/DDBJ databases">
        <title>Biotechnological potential of actinobacteria isolated from South African environments.</title>
        <authorList>
            <person name="Le Roes-Hill M."/>
            <person name="Prins A."/>
            <person name="Durrell K.A."/>
        </authorList>
    </citation>
    <scope>NUCLEOTIDE SEQUENCE [LARGE SCALE GENOMIC DNA]</scope>
    <source>
        <strain evidence="1">BS2</strain>
    </source>
</reference>
<comment type="caution">
    <text evidence="1">The sequence shown here is derived from an EMBL/GenBank/DDBJ whole genome shotgun (WGS) entry which is preliminary data.</text>
</comment>
<evidence type="ECO:0000313" key="1">
    <source>
        <dbReference type="EMBL" id="OUC77379.1"/>
    </source>
</evidence>
<evidence type="ECO:0000313" key="2">
    <source>
        <dbReference type="Proteomes" id="UP000194632"/>
    </source>
</evidence>
<dbReference type="AlphaFoldDB" id="A0A243Q7P2"/>
<sequence length="100" mass="11045">MKSPDSDLPELDIVTEYGVVTRLPTSFPIFDAELDEHLDPDLFQQGFLDAAADLDALPPPWARQLAASTLACPPHPDDEEPSYTRGYRAALYGHLRHAGK</sequence>
<protein>
    <submittedName>
        <fullName evidence="1">Uncharacterized protein</fullName>
    </submittedName>
</protein>
<dbReference type="Proteomes" id="UP000194632">
    <property type="component" value="Unassembled WGS sequence"/>
</dbReference>
<organism evidence="1 2">
    <name type="scientific">Gordonia lacunae</name>
    <dbReference type="NCBI Taxonomy" id="417102"/>
    <lineage>
        <taxon>Bacteria</taxon>
        <taxon>Bacillati</taxon>
        <taxon>Actinomycetota</taxon>
        <taxon>Actinomycetes</taxon>
        <taxon>Mycobacteriales</taxon>
        <taxon>Gordoniaceae</taxon>
        <taxon>Gordonia</taxon>
    </lineage>
</organism>
<dbReference type="STRING" id="417102.CA982_17375"/>
<proteinExistence type="predicted"/>
<gene>
    <name evidence="1" type="ORF">CA982_17375</name>
</gene>